<evidence type="ECO:0000256" key="3">
    <source>
        <dbReference type="ARBA" id="ARBA00022300"/>
    </source>
</evidence>
<feature type="region of interest" description="Disordered" evidence="7">
    <location>
        <begin position="1"/>
        <end position="23"/>
    </location>
</feature>
<comment type="similarity">
    <text evidence="2">Belongs to the BORCS5 family.</text>
</comment>
<dbReference type="Pfam" id="PF10158">
    <property type="entry name" value="LOH1CR12"/>
    <property type="match status" value="1"/>
</dbReference>
<dbReference type="GO" id="GO:0098574">
    <property type="term" value="C:cytoplasmic side of lysosomal membrane"/>
    <property type="evidence" value="ECO:0007669"/>
    <property type="project" value="TreeGrafter"/>
</dbReference>
<evidence type="ECO:0000313" key="8">
    <source>
        <dbReference type="EMBL" id="KOF96518.1"/>
    </source>
</evidence>
<evidence type="ECO:0000256" key="2">
    <source>
        <dbReference type="ARBA" id="ARBA00010235"/>
    </source>
</evidence>
<accession>A0A0L8I4U2</accession>
<dbReference type="OrthoDB" id="10035640at2759"/>
<comment type="subcellular location">
    <subcellularLocation>
        <location evidence="1">Lysosome membrane</location>
        <topology evidence="1">Lipid-anchor</topology>
        <orientation evidence="1">Cytoplasmic side</orientation>
    </subcellularLocation>
</comment>
<dbReference type="GO" id="GO:0072384">
    <property type="term" value="P:organelle transport along microtubule"/>
    <property type="evidence" value="ECO:0007669"/>
    <property type="project" value="TreeGrafter"/>
</dbReference>
<dbReference type="InterPro" id="IPR018780">
    <property type="entry name" value="TBORCS5"/>
</dbReference>
<proteinExistence type="inferred from homology"/>
<evidence type="ECO:0000256" key="7">
    <source>
        <dbReference type="SAM" id="MobiDB-lite"/>
    </source>
</evidence>
<protein>
    <recommendedName>
        <fullName evidence="3">BLOC-1-related complex subunit 5</fullName>
    </recommendedName>
</protein>
<dbReference type="GO" id="GO:0030672">
    <property type="term" value="C:synaptic vesicle membrane"/>
    <property type="evidence" value="ECO:0007669"/>
    <property type="project" value="TreeGrafter"/>
</dbReference>
<dbReference type="PANTHER" id="PTHR31634:SF2">
    <property type="entry name" value="BLOC-1-RELATED COMPLEX SUBUNIT 5"/>
    <property type="match status" value="1"/>
</dbReference>
<name>A0A0L8I4U2_OCTBM</name>
<reference evidence="8" key="1">
    <citation type="submission" date="2015-07" db="EMBL/GenBank/DDBJ databases">
        <title>MeaNS - Measles Nucleotide Surveillance Program.</title>
        <authorList>
            <person name="Tran T."/>
            <person name="Druce J."/>
        </authorList>
    </citation>
    <scope>NUCLEOTIDE SEQUENCE</scope>
    <source>
        <strain evidence="8">UCB-OBI-ISO-001</strain>
        <tissue evidence="8">Gonad</tissue>
    </source>
</reference>
<dbReference type="GO" id="GO:0099078">
    <property type="term" value="C:BORC complex"/>
    <property type="evidence" value="ECO:0007669"/>
    <property type="project" value="TreeGrafter"/>
</dbReference>
<evidence type="ECO:0000256" key="4">
    <source>
        <dbReference type="ARBA" id="ARBA00023136"/>
    </source>
</evidence>
<evidence type="ECO:0000256" key="6">
    <source>
        <dbReference type="ARBA" id="ARBA00023288"/>
    </source>
</evidence>
<dbReference type="STRING" id="37653.A0A0L8I4U2"/>
<dbReference type="AlphaFoldDB" id="A0A0L8I4U2"/>
<keyword evidence="6" id="KW-0449">Lipoprotein</keyword>
<dbReference type="GO" id="GO:1903744">
    <property type="term" value="P:positive regulation of anterograde synaptic vesicle transport"/>
    <property type="evidence" value="ECO:0007669"/>
    <property type="project" value="TreeGrafter"/>
</dbReference>
<dbReference type="EMBL" id="KQ416547">
    <property type="protein sequence ID" value="KOF96518.1"/>
    <property type="molecule type" value="Genomic_DNA"/>
</dbReference>
<dbReference type="GO" id="GO:0032418">
    <property type="term" value="P:lysosome localization"/>
    <property type="evidence" value="ECO:0007669"/>
    <property type="project" value="InterPro"/>
</dbReference>
<gene>
    <name evidence="8" type="ORF">OCBIM_22034707mg</name>
</gene>
<keyword evidence="5" id="KW-0458">Lysosome</keyword>
<sequence>MGSEQSSLPAGAPGSSLRSQRDEDIPYTTYSISKPIDGGNAFSIIIDYMMHVLLNSLTDRQRKYAKYTEQFQRVSETLSILNRIKGSIDNIIPKMERLNQMLPETEQLEPFTMKSLPSN</sequence>
<keyword evidence="4" id="KW-0472">Membrane</keyword>
<dbReference type="PANTHER" id="PTHR31634">
    <property type="entry name" value="BLOC-1-RELATED COMPLEX SUBUNIT 5"/>
    <property type="match status" value="1"/>
</dbReference>
<evidence type="ECO:0000256" key="1">
    <source>
        <dbReference type="ARBA" id="ARBA00004122"/>
    </source>
</evidence>
<evidence type="ECO:0000256" key="5">
    <source>
        <dbReference type="ARBA" id="ARBA00023228"/>
    </source>
</evidence>
<organism evidence="8">
    <name type="scientific">Octopus bimaculoides</name>
    <name type="common">California two-spotted octopus</name>
    <dbReference type="NCBI Taxonomy" id="37653"/>
    <lineage>
        <taxon>Eukaryota</taxon>
        <taxon>Metazoa</taxon>
        <taxon>Spiralia</taxon>
        <taxon>Lophotrochozoa</taxon>
        <taxon>Mollusca</taxon>
        <taxon>Cephalopoda</taxon>
        <taxon>Coleoidea</taxon>
        <taxon>Octopodiformes</taxon>
        <taxon>Octopoda</taxon>
        <taxon>Incirrata</taxon>
        <taxon>Octopodidae</taxon>
        <taxon>Octopus</taxon>
    </lineage>
</organism>